<reference evidence="9" key="1">
    <citation type="submission" date="2022-11" db="UniProtKB">
        <authorList>
            <consortium name="WormBaseParasite"/>
        </authorList>
    </citation>
    <scope>IDENTIFICATION</scope>
</reference>
<dbReference type="AlphaFoldDB" id="A0A914WQU4"/>
<keyword evidence="5" id="KW-0812">Transmembrane</keyword>
<evidence type="ECO:0000256" key="5">
    <source>
        <dbReference type="SAM" id="Phobius"/>
    </source>
</evidence>
<keyword evidence="1 3" id="KW-0863">Zinc-finger</keyword>
<dbReference type="PANTHER" id="PTHR15302">
    <property type="entry name" value="E3 UBIQUITIN-PROTEIN LIGASE RNF103"/>
    <property type="match status" value="1"/>
</dbReference>
<feature type="transmembrane region" description="Helical" evidence="5">
    <location>
        <begin position="426"/>
        <end position="449"/>
    </location>
</feature>
<accession>A0A914WQU4</accession>
<dbReference type="PROSITE" id="PS50089">
    <property type="entry name" value="ZF_RING_2"/>
    <property type="match status" value="1"/>
</dbReference>
<protein>
    <submittedName>
        <fullName evidence="9">RING-type domain-containing protein</fullName>
    </submittedName>
</protein>
<dbReference type="InterPro" id="IPR013083">
    <property type="entry name" value="Znf_RING/FYVE/PHD"/>
</dbReference>
<evidence type="ECO:0000256" key="1">
    <source>
        <dbReference type="ARBA" id="ARBA00022771"/>
    </source>
</evidence>
<dbReference type="Proteomes" id="UP000887566">
    <property type="component" value="Unplaced"/>
</dbReference>
<dbReference type="SUPFAM" id="SSF57850">
    <property type="entry name" value="RING/U-box"/>
    <property type="match status" value="1"/>
</dbReference>
<feature type="chain" id="PRO_5037502193" evidence="6">
    <location>
        <begin position="27"/>
        <end position="653"/>
    </location>
</feature>
<evidence type="ECO:0000256" key="2">
    <source>
        <dbReference type="ARBA" id="ARBA00022833"/>
    </source>
</evidence>
<evidence type="ECO:0000256" key="3">
    <source>
        <dbReference type="PROSITE-ProRule" id="PRU00175"/>
    </source>
</evidence>
<feature type="compositionally biased region" description="Basic and acidic residues" evidence="4">
    <location>
        <begin position="351"/>
        <end position="400"/>
    </location>
</feature>
<dbReference type="InterPro" id="IPR001841">
    <property type="entry name" value="Znf_RING"/>
</dbReference>
<organism evidence="8 9">
    <name type="scientific">Plectus sambesii</name>
    <dbReference type="NCBI Taxonomy" id="2011161"/>
    <lineage>
        <taxon>Eukaryota</taxon>
        <taxon>Metazoa</taxon>
        <taxon>Ecdysozoa</taxon>
        <taxon>Nematoda</taxon>
        <taxon>Chromadorea</taxon>
        <taxon>Plectida</taxon>
        <taxon>Plectina</taxon>
        <taxon>Plectoidea</taxon>
        <taxon>Plectidae</taxon>
        <taxon>Plectus</taxon>
    </lineage>
</organism>
<dbReference type="GO" id="GO:0004842">
    <property type="term" value="F:ubiquitin-protein transferase activity"/>
    <property type="evidence" value="ECO:0007669"/>
    <property type="project" value="InterPro"/>
</dbReference>
<keyword evidence="2" id="KW-0862">Zinc</keyword>
<feature type="domain" description="RING-type" evidence="7">
    <location>
        <begin position="580"/>
        <end position="641"/>
    </location>
</feature>
<feature type="region of interest" description="Disordered" evidence="4">
    <location>
        <begin position="348"/>
        <end position="416"/>
    </location>
</feature>
<dbReference type="Gene3D" id="3.30.40.10">
    <property type="entry name" value="Zinc/RING finger domain, C3HC4 (zinc finger)"/>
    <property type="match status" value="1"/>
</dbReference>
<evidence type="ECO:0000256" key="6">
    <source>
        <dbReference type="SAM" id="SignalP"/>
    </source>
</evidence>
<dbReference type="GO" id="GO:0036503">
    <property type="term" value="P:ERAD pathway"/>
    <property type="evidence" value="ECO:0007669"/>
    <property type="project" value="TreeGrafter"/>
</dbReference>
<proteinExistence type="predicted"/>
<keyword evidence="6" id="KW-0732">Signal</keyword>
<evidence type="ECO:0000256" key="4">
    <source>
        <dbReference type="SAM" id="MobiDB-lite"/>
    </source>
</evidence>
<keyword evidence="5" id="KW-1133">Transmembrane helix</keyword>
<keyword evidence="5" id="KW-0472">Membrane</keyword>
<dbReference type="GO" id="GO:0005783">
    <property type="term" value="C:endoplasmic reticulum"/>
    <property type="evidence" value="ECO:0007669"/>
    <property type="project" value="TreeGrafter"/>
</dbReference>
<evidence type="ECO:0000313" key="8">
    <source>
        <dbReference type="Proteomes" id="UP000887566"/>
    </source>
</evidence>
<keyword evidence="1 3" id="KW-0479">Metal-binding</keyword>
<feature type="signal peptide" evidence="6">
    <location>
        <begin position="1"/>
        <end position="26"/>
    </location>
</feature>
<name>A0A914WQU4_9BILA</name>
<dbReference type="WBParaSite" id="PSAMB.scaffold4801size13499.g25221.t1">
    <property type="protein sequence ID" value="PSAMB.scaffold4801size13499.g25221.t1"/>
    <property type="gene ID" value="PSAMB.scaffold4801size13499.g25221"/>
</dbReference>
<evidence type="ECO:0000259" key="7">
    <source>
        <dbReference type="PROSITE" id="PS50089"/>
    </source>
</evidence>
<evidence type="ECO:0000313" key="9">
    <source>
        <dbReference type="WBParaSite" id="PSAMB.scaffold4801size13499.g25221.t1"/>
    </source>
</evidence>
<dbReference type="InterPro" id="IPR042494">
    <property type="entry name" value="RNF103"/>
</dbReference>
<dbReference type="GO" id="GO:0008270">
    <property type="term" value="F:zinc ion binding"/>
    <property type="evidence" value="ECO:0007669"/>
    <property type="project" value="UniProtKB-KW"/>
</dbReference>
<sequence>MKIALIPYCFFPLLFFFSFVSIAAIAVDPGDYIFVDPKNASIKVKDLRSLLERRGLRYHGFQEKSEYVNALVESGPLTVGELKLARDSIGKSMSSNDTEELVTDLISVTFMEIFSESSEIWLVRIDPAINSMTNTLDEAVWHRLIATLSSFEVEFGQFNCKTVPNYCQTKGWNSPTLILVIPRLHSSAEHSPKAEAHLLQPSRNSLNQLIYEVDSVVKQVYSLLHEKLVRYLPSREAFDSLRTDKVTCSVHVVLLTDLRHCPFLLSALAAKFYYGSHCFGFGPKTIASDALVLPDNYVGAFFAIKSHKYYEKRWRIIPQNQSTADAKDATSNVMVTFESLSGLLQQLSPIETEKPKPPKKELPKKEPPTKEPPKKEPPKAEPPIKEPPKTEPPKKVEKPYTHTYTNSPPPIYSNSKKRPENEFNSLFWYNVIVPLLVTIGIPGIGIYVLHRGDVERRRTEELTRYRSNISSRNQSGQQNISRNVWEEEAIDMNTSQEISLLSIEDYRTVMALRVTNITDWYKKVFTRYSFHRAVSRYMLMMLAQYNIRIEEIGFPPYNWILSLPAVETYSLSEDRRQSKCLICQCSIDNSEDRLCRLPCKCKDVVYHYDCIVPWLIKREDPSSHSFISGRLHTERPCPTCRSDITTWGLRTAS</sequence>
<keyword evidence="8" id="KW-1185">Reference proteome</keyword>
<dbReference type="PANTHER" id="PTHR15302:SF0">
    <property type="entry name" value="E3 UBIQUITIN-PROTEIN LIGASE RNF103"/>
    <property type="match status" value="1"/>
</dbReference>
<dbReference type="GO" id="GO:0016567">
    <property type="term" value="P:protein ubiquitination"/>
    <property type="evidence" value="ECO:0007669"/>
    <property type="project" value="InterPro"/>
</dbReference>